<comment type="caution">
    <text evidence="2">The sequence shown here is derived from an EMBL/GenBank/DDBJ whole genome shotgun (WGS) entry which is preliminary data.</text>
</comment>
<keyword evidence="3" id="KW-1185">Reference proteome</keyword>
<dbReference type="Proteomes" id="UP001234880">
    <property type="component" value="Unassembled WGS sequence"/>
</dbReference>
<feature type="compositionally biased region" description="Polar residues" evidence="1">
    <location>
        <begin position="58"/>
        <end position="67"/>
    </location>
</feature>
<evidence type="ECO:0000256" key="1">
    <source>
        <dbReference type="SAM" id="MobiDB-lite"/>
    </source>
</evidence>
<proteinExistence type="predicted"/>
<accession>A0ABT9KSY2</accession>
<protein>
    <submittedName>
        <fullName evidence="2">Uncharacterized protein</fullName>
    </submittedName>
</protein>
<reference evidence="2 3" key="1">
    <citation type="submission" date="2023-07" db="EMBL/GenBank/DDBJ databases">
        <title>Sequencing the genomes of 1000 actinobacteria strains.</title>
        <authorList>
            <person name="Klenk H.-P."/>
        </authorList>
    </citation>
    <scope>NUCLEOTIDE SEQUENCE [LARGE SCALE GENOMIC DNA]</scope>
    <source>
        <strain evidence="2 3">DSM 41600</strain>
    </source>
</reference>
<organism evidence="2 3">
    <name type="scientific">Streptomyces demainii</name>
    <dbReference type="NCBI Taxonomy" id="588122"/>
    <lineage>
        <taxon>Bacteria</taxon>
        <taxon>Bacillati</taxon>
        <taxon>Actinomycetota</taxon>
        <taxon>Actinomycetes</taxon>
        <taxon>Kitasatosporales</taxon>
        <taxon>Streptomycetaceae</taxon>
        <taxon>Streptomyces</taxon>
    </lineage>
</organism>
<evidence type="ECO:0000313" key="3">
    <source>
        <dbReference type="Proteomes" id="UP001234880"/>
    </source>
</evidence>
<dbReference type="EMBL" id="JAURUE010000001">
    <property type="protein sequence ID" value="MDP9611552.1"/>
    <property type="molecule type" value="Genomic_DNA"/>
</dbReference>
<evidence type="ECO:0000313" key="2">
    <source>
        <dbReference type="EMBL" id="MDP9611552.1"/>
    </source>
</evidence>
<dbReference type="RefSeq" id="WP_307110843.1">
    <property type="nucleotide sequence ID" value="NZ_JAURUE010000001.1"/>
</dbReference>
<name>A0ABT9KSY2_9ACTN</name>
<gene>
    <name evidence="2" type="ORF">JOF35_003829</name>
</gene>
<feature type="region of interest" description="Disordered" evidence="1">
    <location>
        <begin position="44"/>
        <end position="67"/>
    </location>
</feature>
<sequence>MAAFMPDTPALAWDFAINGADPDTIGYGLAYGLQSMPTAIDVYSPDEPSFSAPDSGGMNKQTDTGIA</sequence>